<protein>
    <submittedName>
        <fullName evidence="2">Uncharacterized protein</fullName>
    </submittedName>
</protein>
<comment type="caution">
    <text evidence="2">The sequence shown here is derived from an EMBL/GenBank/DDBJ whole genome shotgun (WGS) entry which is preliminary data.</text>
</comment>
<evidence type="ECO:0000313" key="2">
    <source>
        <dbReference type="EMBL" id="KAI9633843.1"/>
    </source>
</evidence>
<dbReference type="EMBL" id="JAKWFO010000008">
    <property type="protein sequence ID" value="KAI9633843.1"/>
    <property type="molecule type" value="Genomic_DNA"/>
</dbReference>
<organism evidence="2 3">
    <name type="scientific">Dioszegia hungarica</name>
    <dbReference type="NCBI Taxonomy" id="4972"/>
    <lineage>
        <taxon>Eukaryota</taxon>
        <taxon>Fungi</taxon>
        <taxon>Dikarya</taxon>
        <taxon>Basidiomycota</taxon>
        <taxon>Agaricomycotina</taxon>
        <taxon>Tremellomycetes</taxon>
        <taxon>Tremellales</taxon>
        <taxon>Bulleribasidiaceae</taxon>
        <taxon>Dioszegia</taxon>
    </lineage>
</organism>
<dbReference type="GeneID" id="77726804"/>
<dbReference type="Proteomes" id="UP001164286">
    <property type="component" value="Unassembled WGS sequence"/>
</dbReference>
<dbReference type="RefSeq" id="XP_052943620.1">
    <property type="nucleotide sequence ID" value="XM_053087599.1"/>
</dbReference>
<evidence type="ECO:0000313" key="3">
    <source>
        <dbReference type="Proteomes" id="UP001164286"/>
    </source>
</evidence>
<feature type="region of interest" description="Disordered" evidence="1">
    <location>
        <begin position="159"/>
        <end position="236"/>
    </location>
</feature>
<feature type="compositionally biased region" description="Polar residues" evidence="1">
    <location>
        <begin position="161"/>
        <end position="189"/>
    </location>
</feature>
<name>A0AA38H4V6_9TREE</name>
<keyword evidence="3" id="KW-1185">Reference proteome</keyword>
<evidence type="ECO:0000256" key="1">
    <source>
        <dbReference type="SAM" id="MobiDB-lite"/>
    </source>
</evidence>
<sequence length="259" mass="27160">MARRNQPSSASGTKSTTGRSTMGLLGKVALATGAGVGGYLLYNAYEQDPAAYNEAAYQAYTSAWDGANAARDTVQPYLSTAQPYLSTAQSYLSTAANTAREYGTSVWSRVSEYAPISKYASSVGQSVASGWCPEATLGAVGLGGAGVLYSLWPTGGGHSGKASSQGQYSGSETDTQSALAAHSAQSTGTFRLRTKPEGDQQVERTRDQRQSRAGRLPGTRSHQTGRTATARAAAVRGYPVPLGKSAHIQYCRPRREGAR</sequence>
<proteinExistence type="predicted"/>
<reference evidence="2" key="1">
    <citation type="journal article" date="2022" name="G3 (Bethesda)">
        <title>High quality genome of the basidiomycete yeast Dioszegia hungarica PDD-24b-2 isolated from cloud water.</title>
        <authorList>
            <person name="Jarrige D."/>
            <person name="Haridas S."/>
            <person name="Bleykasten-Grosshans C."/>
            <person name="Joly M."/>
            <person name="Nadalig T."/>
            <person name="Sancelme M."/>
            <person name="Vuilleumier S."/>
            <person name="Grigoriev I.V."/>
            <person name="Amato P."/>
            <person name="Bringel F."/>
        </authorList>
    </citation>
    <scope>NUCLEOTIDE SEQUENCE</scope>
    <source>
        <strain evidence="2">PDD-24b-2</strain>
    </source>
</reference>
<gene>
    <name evidence="2" type="ORF">MKK02DRAFT_28601</name>
</gene>
<feature type="compositionally biased region" description="Basic and acidic residues" evidence="1">
    <location>
        <begin position="194"/>
        <end position="210"/>
    </location>
</feature>
<accession>A0AA38H4V6</accession>
<dbReference type="AlphaFoldDB" id="A0AA38H4V6"/>